<dbReference type="Pfam" id="PF00437">
    <property type="entry name" value="T2SSE"/>
    <property type="match status" value="1"/>
</dbReference>
<dbReference type="Proteomes" id="UP000430670">
    <property type="component" value="Unassembled WGS sequence"/>
</dbReference>
<gene>
    <name evidence="3" type="ORF">GJ688_10410</name>
</gene>
<evidence type="ECO:0000313" key="4">
    <source>
        <dbReference type="Proteomes" id="UP000430670"/>
    </source>
</evidence>
<organism evidence="3 4">
    <name type="scientific">Heliobacterium mobile</name>
    <name type="common">Heliobacillus mobilis</name>
    <dbReference type="NCBI Taxonomy" id="28064"/>
    <lineage>
        <taxon>Bacteria</taxon>
        <taxon>Bacillati</taxon>
        <taxon>Bacillota</taxon>
        <taxon>Clostridia</taxon>
        <taxon>Eubacteriales</taxon>
        <taxon>Heliobacteriaceae</taxon>
        <taxon>Heliobacterium</taxon>
    </lineage>
</organism>
<dbReference type="InterPro" id="IPR006321">
    <property type="entry name" value="PilT/PilU"/>
</dbReference>
<evidence type="ECO:0000259" key="2">
    <source>
        <dbReference type="PROSITE" id="PS00662"/>
    </source>
</evidence>
<dbReference type="EMBL" id="WNKU01000010">
    <property type="protein sequence ID" value="MTV49390.1"/>
    <property type="molecule type" value="Genomic_DNA"/>
</dbReference>
<dbReference type="OrthoDB" id="9808272at2"/>
<dbReference type="GO" id="GO:0005524">
    <property type="term" value="F:ATP binding"/>
    <property type="evidence" value="ECO:0007669"/>
    <property type="project" value="InterPro"/>
</dbReference>
<dbReference type="CDD" id="cd01131">
    <property type="entry name" value="PilT"/>
    <property type="match status" value="1"/>
</dbReference>
<dbReference type="Gene3D" id="3.40.50.300">
    <property type="entry name" value="P-loop containing nucleotide triphosphate hydrolases"/>
    <property type="match status" value="1"/>
</dbReference>
<sequence length="361" mass="39952">MNPGLDIDEILRRTVEMNASDLHLAAGLVPVVRVFGNLIDMEGMPRLMPQDIEDLIIPILSPSQREKLEHNLELDFSYSLPKVSRFRGNIMWQRSSMAVNFRTVAMNIPRLTDLNLPPAVAELGRLPRGLVLVTGPTGSGKSTTLAALISQINEENRLNIITIEDPIEYLHSHKKSMIKQREVGGDTLSFASALRHALRHDPDVILVGEMRDLESIQIAITAAETGHLVFSTLHTQTAALAVNRIIDVFPSHMRNQICQQLAGSLQGIVAQQLISRKDGKGRVAAVEILLSTPAVRNLIREGKEHQLYSVMQTGRAAGMQTMDQALADLFAKGLISREAAMEYCVDQAELERALRKSAFDF</sequence>
<dbReference type="InterPro" id="IPR050921">
    <property type="entry name" value="T4SS_GSP_E_ATPase"/>
</dbReference>
<feature type="domain" description="Bacterial type II secretion system protein E" evidence="2">
    <location>
        <begin position="198"/>
        <end position="212"/>
    </location>
</feature>
<dbReference type="InterPro" id="IPR003593">
    <property type="entry name" value="AAA+_ATPase"/>
</dbReference>
<dbReference type="GO" id="GO:0016887">
    <property type="term" value="F:ATP hydrolysis activity"/>
    <property type="evidence" value="ECO:0007669"/>
    <property type="project" value="InterPro"/>
</dbReference>
<accession>A0A6I3SKI9</accession>
<dbReference type="NCBIfam" id="TIGR01420">
    <property type="entry name" value="pilT_fam"/>
    <property type="match status" value="1"/>
</dbReference>
<evidence type="ECO:0000313" key="3">
    <source>
        <dbReference type="EMBL" id="MTV49390.1"/>
    </source>
</evidence>
<protein>
    <submittedName>
        <fullName evidence="3">PilT/PilU family type 4a pilus ATPase</fullName>
    </submittedName>
</protein>
<keyword evidence="4" id="KW-1185">Reference proteome</keyword>
<evidence type="ECO:0000256" key="1">
    <source>
        <dbReference type="ARBA" id="ARBA00006611"/>
    </source>
</evidence>
<comment type="similarity">
    <text evidence="1">Belongs to the GSP E family.</text>
</comment>
<dbReference type="Gene3D" id="3.30.450.90">
    <property type="match status" value="1"/>
</dbReference>
<dbReference type="SMART" id="SM00382">
    <property type="entry name" value="AAA"/>
    <property type="match status" value="1"/>
</dbReference>
<name>A0A6I3SKI9_HELMO</name>
<dbReference type="PROSITE" id="PS00662">
    <property type="entry name" value="T2SP_E"/>
    <property type="match status" value="1"/>
</dbReference>
<dbReference type="InterPro" id="IPR001482">
    <property type="entry name" value="T2SS/T4SS_dom"/>
</dbReference>
<dbReference type="PANTHER" id="PTHR30486">
    <property type="entry name" value="TWITCHING MOTILITY PROTEIN PILT"/>
    <property type="match status" value="1"/>
</dbReference>
<dbReference type="SUPFAM" id="SSF52540">
    <property type="entry name" value="P-loop containing nucleoside triphosphate hydrolases"/>
    <property type="match status" value="1"/>
</dbReference>
<dbReference type="RefSeq" id="WP_155476485.1">
    <property type="nucleotide sequence ID" value="NZ_WNKU01000010.1"/>
</dbReference>
<comment type="caution">
    <text evidence="3">The sequence shown here is derived from an EMBL/GenBank/DDBJ whole genome shotgun (WGS) entry which is preliminary data.</text>
</comment>
<dbReference type="InterPro" id="IPR027417">
    <property type="entry name" value="P-loop_NTPase"/>
</dbReference>
<reference evidence="3 4" key="1">
    <citation type="submission" date="2019-11" db="EMBL/GenBank/DDBJ databases">
        <title>Whole-genome sequence of a the green, strictly anaerobic photosynthetic bacterium Heliobacillus mobilis DSM 6151.</title>
        <authorList>
            <person name="Kyndt J.A."/>
            <person name="Meyer T.E."/>
        </authorList>
    </citation>
    <scope>NUCLEOTIDE SEQUENCE [LARGE SCALE GENOMIC DNA]</scope>
    <source>
        <strain evidence="3 4">DSM 6151</strain>
    </source>
</reference>
<proteinExistence type="inferred from homology"/>
<dbReference type="PANTHER" id="PTHR30486:SF16">
    <property type="entry name" value="TWITCHING MOTILITY PROTEIN PILT"/>
    <property type="match status" value="1"/>
</dbReference>
<dbReference type="AlphaFoldDB" id="A0A6I3SKI9"/>